<accession>A0A7Z0GND3</accession>
<reference evidence="9 10" key="1">
    <citation type="submission" date="2020-07" db="EMBL/GenBank/DDBJ databases">
        <title>Sequencing the genomes of 1000 actinobacteria strains.</title>
        <authorList>
            <person name="Klenk H.-P."/>
        </authorList>
    </citation>
    <scope>NUCLEOTIDE SEQUENCE [LARGE SCALE GENOMIC DNA]</scope>
    <source>
        <strain evidence="9 10">DSM 15475</strain>
    </source>
</reference>
<dbReference type="InterPro" id="IPR037069">
    <property type="entry name" value="AcylCoA_DH/ox_N_sf"/>
</dbReference>
<organism evidence="9 10">
    <name type="scientific">Nesterenkonia xinjiangensis</name>
    <dbReference type="NCBI Taxonomy" id="225327"/>
    <lineage>
        <taxon>Bacteria</taxon>
        <taxon>Bacillati</taxon>
        <taxon>Actinomycetota</taxon>
        <taxon>Actinomycetes</taxon>
        <taxon>Micrococcales</taxon>
        <taxon>Micrococcaceae</taxon>
        <taxon>Nesterenkonia</taxon>
    </lineage>
</organism>
<dbReference type="PANTHER" id="PTHR43188:SF1">
    <property type="entry name" value="ACYL-COA DEHYDROGENASE"/>
    <property type="match status" value="1"/>
</dbReference>
<comment type="caution">
    <text evidence="9">The sequence shown here is derived from an EMBL/GenBank/DDBJ whole genome shotgun (WGS) entry which is preliminary data.</text>
</comment>
<dbReference type="Gene3D" id="1.10.540.10">
    <property type="entry name" value="Acyl-CoA dehydrogenase/oxidase, N-terminal domain"/>
    <property type="match status" value="1"/>
</dbReference>
<dbReference type="InterPro" id="IPR013786">
    <property type="entry name" value="AcylCoA_DH/ox_N"/>
</dbReference>
<dbReference type="Pfam" id="PF02771">
    <property type="entry name" value="Acyl-CoA_dh_N"/>
    <property type="match status" value="1"/>
</dbReference>
<dbReference type="Pfam" id="PF00441">
    <property type="entry name" value="Acyl-CoA_dh_1"/>
    <property type="match status" value="1"/>
</dbReference>
<dbReference type="InterPro" id="IPR045008">
    <property type="entry name" value="ACX4-like"/>
</dbReference>
<dbReference type="SUPFAM" id="SSF47203">
    <property type="entry name" value="Acyl-CoA dehydrogenase C-terminal domain-like"/>
    <property type="match status" value="1"/>
</dbReference>
<evidence type="ECO:0000259" key="6">
    <source>
        <dbReference type="Pfam" id="PF00441"/>
    </source>
</evidence>
<feature type="domain" description="Acyl-CoA dehydrogenase/oxidase C-terminal" evidence="6">
    <location>
        <begin position="249"/>
        <end position="394"/>
    </location>
</feature>
<dbReference type="GO" id="GO:0004361">
    <property type="term" value="F:glutaryl-CoA dehydrogenase activity"/>
    <property type="evidence" value="ECO:0007669"/>
    <property type="project" value="UniProtKB-EC"/>
</dbReference>
<evidence type="ECO:0000259" key="8">
    <source>
        <dbReference type="Pfam" id="PF02771"/>
    </source>
</evidence>
<dbReference type="RefSeq" id="WP_179542375.1">
    <property type="nucleotide sequence ID" value="NZ_BAAALL010000001.1"/>
</dbReference>
<keyword evidence="5 9" id="KW-0560">Oxidoreductase</keyword>
<evidence type="ECO:0000256" key="4">
    <source>
        <dbReference type="ARBA" id="ARBA00022827"/>
    </source>
</evidence>
<protein>
    <submittedName>
        <fullName evidence="9">Glutaryl-CoA dehydrogenase</fullName>
        <ecNumber evidence="9">1.3.8.6</ecNumber>
    </submittedName>
</protein>
<comment type="similarity">
    <text evidence="2 5">Belongs to the acyl-CoA dehydrogenase family.</text>
</comment>
<dbReference type="EC" id="1.3.8.6" evidence="9"/>
<sequence>MTTQTTPVIQERPHKSVPSEEHLDLMQLSRHLDDAEQARLAGLTQHLQQTVRPAVIEPWNAEEFPDHLLPGLAALGLGETLVDGSSPLFQGLAHAAIARADVSLSALLGIHNELIIGTIQQLGSEDQRQRWLPRLRTLETIGAFCLTEPEHGSDIAGGLATSATLSDGEWRIRGSKRWIGAGTMADIALVWARDTADGQIKGFLVPTGTPGYRASTIHGKTGLRIMQNADVELDVTVPEDAILPGATSFSVTNHLLMSSRAWVGWQAVGAQQALFDIASGYARQREQFGTPLASFQLIQAALAQVAGNLAVSTALMGELSRLQEEGALTMLRASLAKATLTRLARESAAAAREILGGNGILSTHEIAKVAADIEALYTYEGTHSINMLIAGRELTGMSAFV</sequence>
<dbReference type="InterPro" id="IPR006091">
    <property type="entry name" value="Acyl-CoA_Oxase/DH_mid-dom"/>
</dbReference>
<proteinExistence type="inferred from homology"/>
<dbReference type="EMBL" id="JACCFY010000001">
    <property type="protein sequence ID" value="NYJ79107.1"/>
    <property type="molecule type" value="Genomic_DNA"/>
</dbReference>
<dbReference type="InterPro" id="IPR046373">
    <property type="entry name" value="Acyl-CoA_Oxase/DH_mid-dom_sf"/>
</dbReference>
<dbReference type="Pfam" id="PF02770">
    <property type="entry name" value="Acyl-CoA_dh_M"/>
    <property type="match status" value="1"/>
</dbReference>
<dbReference type="InterPro" id="IPR009075">
    <property type="entry name" value="AcylCo_DH/oxidase_C"/>
</dbReference>
<keyword evidence="4 5" id="KW-0274">FAD</keyword>
<evidence type="ECO:0000313" key="10">
    <source>
        <dbReference type="Proteomes" id="UP000535437"/>
    </source>
</evidence>
<comment type="cofactor">
    <cofactor evidence="1 5">
        <name>FAD</name>
        <dbReference type="ChEBI" id="CHEBI:57692"/>
    </cofactor>
</comment>
<evidence type="ECO:0000256" key="2">
    <source>
        <dbReference type="ARBA" id="ARBA00009347"/>
    </source>
</evidence>
<evidence type="ECO:0000313" key="9">
    <source>
        <dbReference type="EMBL" id="NYJ79107.1"/>
    </source>
</evidence>
<dbReference type="Proteomes" id="UP000535437">
    <property type="component" value="Unassembled WGS sequence"/>
</dbReference>
<evidence type="ECO:0000256" key="3">
    <source>
        <dbReference type="ARBA" id="ARBA00022630"/>
    </source>
</evidence>
<dbReference type="Gene3D" id="1.20.140.10">
    <property type="entry name" value="Butyryl-CoA Dehydrogenase, subunit A, domain 3"/>
    <property type="match status" value="1"/>
</dbReference>
<evidence type="ECO:0000256" key="5">
    <source>
        <dbReference type="RuleBase" id="RU362125"/>
    </source>
</evidence>
<dbReference type="GO" id="GO:0006635">
    <property type="term" value="P:fatty acid beta-oxidation"/>
    <property type="evidence" value="ECO:0007669"/>
    <property type="project" value="InterPro"/>
</dbReference>
<dbReference type="SUPFAM" id="SSF56645">
    <property type="entry name" value="Acyl-CoA dehydrogenase NM domain-like"/>
    <property type="match status" value="1"/>
</dbReference>
<dbReference type="AlphaFoldDB" id="A0A7Z0GND3"/>
<name>A0A7Z0GND3_9MICC</name>
<feature type="domain" description="Acyl-CoA oxidase/dehydrogenase middle" evidence="7">
    <location>
        <begin position="143"/>
        <end position="234"/>
    </location>
</feature>
<dbReference type="PANTHER" id="PTHR43188">
    <property type="entry name" value="ACYL-COENZYME A OXIDASE"/>
    <property type="match status" value="1"/>
</dbReference>
<evidence type="ECO:0000256" key="1">
    <source>
        <dbReference type="ARBA" id="ARBA00001974"/>
    </source>
</evidence>
<dbReference type="Gene3D" id="2.40.110.10">
    <property type="entry name" value="Butyryl-CoA Dehydrogenase, subunit A, domain 2"/>
    <property type="match status" value="1"/>
</dbReference>
<dbReference type="GO" id="GO:0050660">
    <property type="term" value="F:flavin adenine dinucleotide binding"/>
    <property type="evidence" value="ECO:0007669"/>
    <property type="project" value="InterPro"/>
</dbReference>
<dbReference type="InterPro" id="IPR036250">
    <property type="entry name" value="AcylCo_DH-like_C"/>
</dbReference>
<keyword evidence="3 5" id="KW-0285">Flavoprotein</keyword>
<dbReference type="InterPro" id="IPR009100">
    <property type="entry name" value="AcylCoA_DH/oxidase_NM_dom_sf"/>
</dbReference>
<evidence type="ECO:0000259" key="7">
    <source>
        <dbReference type="Pfam" id="PF02770"/>
    </source>
</evidence>
<keyword evidence="10" id="KW-1185">Reference proteome</keyword>
<feature type="domain" description="Acyl-CoA dehydrogenase/oxidase N-terminal" evidence="8">
    <location>
        <begin position="43"/>
        <end position="137"/>
    </location>
</feature>
<gene>
    <name evidence="9" type="ORF">HNR09_002518</name>
</gene>